<dbReference type="SUPFAM" id="SSF51905">
    <property type="entry name" value="FAD/NAD(P)-binding domain"/>
    <property type="match status" value="2"/>
</dbReference>
<evidence type="ECO:0000256" key="5">
    <source>
        <dbReference type="ARBA" id="ARBA00022857"/>
    </source>
</evidence>
<dbReference type="PRINTS" id="PR00469">
    <property type="entry name" value="PNDRDTASEII"/>
</dbReference>
<dbReference type="GO" id="GO:0103075">
    <property type="term" value="F:indole-3-pyruvate monooxygenase activity"/>
    <property type="evidence" value="ECO:0007669"/>
    <property type="project" value="UniProtKB-EC"/>
</dbReference>
<feature type="compositionally biased region" description="Pro residues" evidence="10">
    <location>
        <begin position="79"/>
        <end position="99"/>
    </location>
</feature>
<dbReference type="InterPro" id="IPR020946">
    <property type="entry name" value="Flavin_mOase-like"/>
</dbReference>
<dbReference type="InterPro" id="IPR036188">
    <property type="entry name" value="FAD/NAD-bd_sf"/>
</dbReference>
<dbReference type="Proteomes" id="UP001231189">
    <property type="component" value="Unassembled WGS sequence"/>
</dbReference>
<feature type="compositionally biased region" description="Pro residues" evidence="10">
    <location>
        <begin position="21"/>
        <end position="43"/>
    </location>
</feature>
<evidence type="ECO:0000256" key="4">
    <source>
        <dbReference type="ARBA" id="ARBA00022827"/>
    </source>
</evidence>
<keyword evidence="7 9" id="KW-0503">Monooxygenase</keyword>
<evidence type="ECO:0000313" key="11">
    <source>
        <dbReference type="EMBL" id="KAK1652769.1"/>
    </source>
</evidence>
<dbReference type="Gene3D" id="3.50.50.60">
    <property type="entry name" value="FAD/NAD(P)-binding domain"/>
    <property type="match status" value="1"/>
</dbReference>
<dbReference type="Pfam" id="PF00743">
    <property type="entry name" value="FMO-like"/>
    <property type="match status" value="1"/>
</dbReference>
<name>A0AAD8SJ70_LOLMU</name>
<evidence type="ECO:0000256" key="2">
    <source>
        <dbReference type="ARBA" id="ARBA00009183"/>
    </source>
</evidence>
<evidence type="ECO:0000256" key="3">
    <source>
        <dbReference type="ARBA" id="ARBA00022630"/>
    </source>
</evidence>
<dbReference type="GO" id="GO:0004499">
    <property type="term" value="F:N,N-dimethylaniline monooxygenase activity"/>
    <property type="evidence" value="ECO:0007669"/>
    <property type="project" value="InterPro"/>
</dbReference>
<protein>
    <recommendedName>
        <fullName evidence="9">Flavin-containing monooxygenase</fullName>
        <ecNumber evidence="9">1.-.-.-</ecNumber>
    </recommendedName>
</protein>
<reference evidence="11" key="1">
    <citation type="submission" date="2023-07" db="EMBL/GenBank/DDBJ databases">
        <title>A chromosome-level genome assembly of Lolium multiflorum.</title>
        <authorList>
            <person name="Chen Y."/>
            <person name="Copetti D."/>
            <person name="Kolliker R."/>
            <person name="Studer B."/>
        </authorList>
    </citation>
    <scope>NUCLEOTIDE SEQUENCE</scope>
    <source>
        <strain evidence="11">02402/16</strain>
        <tissue evidence="11">Leaf</tissue>
    </source>
</reference>
<dbReference type="FunFam" id="3.50.50.60:FF:000100">
    <property type="entry name" value="Flavin-containing monooxygenase"/>
    <property type="match status" value="1"/>
</dbReference>
<dbReference type="EC" id="1.-.-.-" evidence="9"/>
<evidence type="ECO:0000256" key="10">
    <source>
        <dbReference type="SAM" id="MobiDB-lite"/>
    </source>
</evidence>
<dbReference type="InterPro" id="IPR050982">
    <property type="entry name" value="Auxin_biosynth/cation_transpt"/>
</dbReference>
<keyword evidence="3 9" id="KW-0285">Flavoprotein</keyword>
<evidence type="ECO:0000256" key="8">
    <source>
        <dbReference type="ARBA" id="ARBA00047707"/>
    </source>
</evidence>
<proteinExistence type="inferred from homology"/>
<dbReference type="AlphaFoldDB" id="A0AAD8SJ70"/>
<dbReference type="PANTHER" id="PTHR43539:SF51">
    <property type="entry name" value="INDOLE-3-PYRUVATE MONOOXYGENASE YUCCA8"/>
    <property type="match status" value="1"/>
</dbReference>
<comment type="caution">
    <text evidence="11">The sequence shown here is derived from an EMBL/GenBank/DDBJ whole genome shotgun (WGS) entry which is preliminary data.</text>
</comment>
<gene>
    <name evidence="11" type="ORF">QYE76_070574</name>
</gene>
<keyword evidence="5" id="KW-0521">NADP</keyword>
<feature type="compositionally biased region" description="Low complexity" evidence="10">
    <location>
        <begin position="44"/>
        <end position="78"/>
    </location>
</feature>
<dbReference type="GO" id="GO:0050660">
    <property type="term" value="F:flavin adenine dinucleotide binding"/>
    <property type="evidence" value="ECO:0007669"/>
    <property type="project" value="InterPro"/>
</dbReference>
<feature type="region of interest" description="Disordered" evidence="10">
    <location>
        <begin position="1"/>
        <end position="115"/>
    </location>
</feature>
<dbReference type="CDD" id="cd09272">
    <property type="entry name" value="RNase_HI_RT_Ty1"/>
    <property type="match status" value="1"/>
</dbReference>
<dbReference type="GO" id="GO:0050661">
    <property type="term" value="F:NADP binding"/>
    <property type="evidence" value="ECO:0007669"/>
    <property type="project" value="InterPro"/>
</dbReference>
<feature type="compositionally biased region" description="Basic residues" evidence="10">
    <location>
        <begin position="100"/>
        <end position="112"/>
    </location>
</feature>
<comment type="similarity">
    <text evidence="2 9">Belongs to the FMO family.</text>
</comment>
<keyword evidence="4 9" id="KW-0274">FAD</keyword>
<dbReference type="PRINTS" id="PR00368">
    <property type="entry name" value="FADPNR"/>
</dbReference>
<sequence length="867" mass="93604">MGHAATSRLEASASPSAAGPVPSPPPSPPVLPGPSRPASPPCHSPVRSAPAGPASSAGPVTPASVTSPSPATGAASPVSPLPSPSPPPPLPPPAPPAPRPHTRSRSGIHRPKERTDGTVAWIASYLAQAQEDPSAEPRHYQAAMSIPHWGAAMDLEYQALQNNGTWQLVPPRSGVNIIDSKWIFKVKKHADGSIERYKARLVAKGFKQWRLTLGMPGLVPPFELMDLFPPLLTLHCLFFSVPSSPCICWSMLMILSWSALLLLIVALGSEFALKDLGKLHYFLGLEVTYPGDGLALSQQKYSHDILCRAGMLDCKAAITPMSSTEVLFVDGDTLLSADVATEYRNIVGGLQYLTITRPDVSYAVNRVCQYLHVPRDTHWTAVKRILRYVSSTLTHGLHRRPAPTAVLAAFSDADWAGNPNDRRSTGGYAVFLGSNLIAWSARKQATVSRSSTEAEYKAVADATTEIIWSLCTVEGPIIVGAGPSGLAVAATLRKHSVPFTILERSDDIADLWTNRTYGRLRLHLPKAFCELPHVRFPPDFPAYPSKHDFLRYLHSYADHFSISPLFGRTVTRARFDAVTSLWHVTAVVEGGEVTEYVSRWLVVASGENAEVVVPRVKGRERFAGEVLHSSEYKSGERFKGKRVLVVGCGNSGMEMCLDLCEHGAIPFMSVRSGVHVLPREMLGSSTFGIAMNLLRWLPVNLVDRFLLLVAKMILGDTEKYGLKRPKLGPLEIKGVTGKSPVLDVGAWSLIKSGDIKVVAEVESLGCNGARFVDGNDMALDAVIFATGYRSNVPSWLQDGEFFREDGKPRSRSPSNWRGPNGLYCVGFTGQGLLGAGKDALRAASDIAGRWQEMVAAAAPGAATISPV</sequence>
<dbReference type="PANTHER" id="PTHR43539">
    <property type="entry name" value="FLAVIN-BINDING MONOOXYGENASE-LIKE PROTEIN (AFU_ORTHOLOGUE AFUA_4G09220)"/>
    <property type="match status" value="1"/>
</dbReference>
<keyword evidence="12" id="KW-1185">Reference proteome</keyword>
<dbReference type="EMBL" id="JAUUTY010000004">
    <property type="protein sequence ID" value="KAK1652769.1"/>
    <property type="molecule type" value="Genomic_DNA"/>
</dbReference>
<feature type="compositionally biased region" description="Low complexity" evidence="10">
    <location>
        <begin position="11"/>
        <end position="20"/>
    </location>
</feature>
<evidence type="ECO:0000256" key="7">
    <source>
        <dbReference type="ARBA" id="ARBA00023033"/>
    </source>
</evidence>
<organism evidence="11 12">
    <name type="scientific">Lolium multiflorum</name>
    <name type="common">Italian ryegrass</name>
    <name type="synonym">Lolium perenne subsp. multiflorum</name>
    <dbReference type="NCBI Taxonomy" id="4521"/>
    <lineage>
        <taxon>Eukaryota</taxon>
        <taxon>Viridiplantae</taxon>
        <taxon>Streptophyta</taxon>
        <taxon>Embryophyta</taxon>
        <taxon>Tracheophyta</taxon>
        <taxon>Spermatophyta</taxon>
        <taxon>Magnoliopsida</taxon>
        <taxon>Liliopsida</taxon>
        <taxon>Poales</taxon>
        <taxon>Poaceae</taxon>
        <taxon>BOP clade</taxon>
        <taxon>Pooideae</taxon>
        <taxon>Poodae</taxon>
        <taxon>Poeae</taxon>
        <taxon>Poeae Chloroplast Group 2 (Poeae type)</taxon>
        <taxon>Loliodinae</taxon>
        <taxon>Loliinae</taxon>
        <taxon>Lolium</taxon>
    </lineage>
</organism>
<evidence type="ECO:0000256" key="6">
    <source>
        <dbReference type="ARBA" id="ARBA00023002"/>
    </source>
</evidence>
<evidence type="ECO:0000313" key="12">
    <source>
        <dbReference type="Proteomes" id="UP001231189"/>
    </source>
</evidence>
<dbReference type="GO" id="GO:0009851">
    <property type="term" value="P:auxin biosynthetic process"/>
    <property type="evidence" value="ECO:0007669"/>
    <property type="project" value="TreeGrafter"/>
</dbReference>
<evidence type="ECO:0000256" key="9">
    <source>
        <dbReference type="RuleBase" id="RU361177"/>
    </source>
</evidence>
<comment type="cofactor">
    <cofactor evidence="1 9">
        <name>FAD</name>
        <dbReference type="ChEBI" id="CHEBI:57692"/>
    </cofactor>
</comment>
<accession>A0AAD8SJ70</accession>
<keyword evidence="6 9" id="KW-0560">Oxidoreductase</keyword>
<comment type="catalytic activity">
    <reaction evidence="8">
        <text>indole-3-pyruvate + NADPH + O2 + H(+) = (indol-3-yl)acetate + CO2 + NADP(+) + H2O</text>
        <dbReference type="Rhea" id="RHEA:34331"/>
        <dbReference type="ChEBI" id="CHEBI:15377"/>
        <dbReference type="ChEBI" id="CHEBI:15378"/>
        <dbReference type="ChEBI" id="CHEBI:15379"/>
        <dbReference type="ChEBI" id="CHEBI:16526"/>
        <dbReference type="ChEBI" id="CHEBI:17640"/>
        <dbReference type="ChEBI" id="CHEBI:30854"/>
        <dbReference type="ChEBI" id="CHEBI:57783"/>
        <dbReference type="ChEBI" id="CHEBI:58349"/>
        <dbReference type="EC" id="1.14.13.168"/>
    </reaction>
</comment>
<evidence type="ECO:0000256" key="1">
    <source>
        <dbReference type="ARBA" id="ARBA00001974"/>
    </source>
</evidence>